<keyword evidence="2" id="KW-1185">Reference proteome</keyword>
<dbReference type="EMBL" id="FWWY01000001">
    <property type="protein sequence ID" value="SMC01731.1"/>
    <property type="molecule type" value="Genomic_DNA"/>
</dbReference>
<evidence type="ECO:0000313" key="1">
    <source>
        <dbReference type="EMBL" id="SMC01731.1"/>
    </source>
</evidence>
<protein>
    <submittedName>
        <fullName evidence="1">Uncharacterized protein</fullName>
    </submittedName>
</protein>
<proteinExistence type="predicted"/>
<accession>A0A1W1W613</accession>
<gene>
    <name evidence="1" type="ORF">SAMN00768000_0069</name>
</gene>
<dbReference type="AlphaFoldDB" id="A0A1W1W613"/>
<sequence length="67" mass="7951">MGPGLIMRFQGERVQRIRIYFLWLLVALHHPERLFTSLNMVSYIRNAEWGQGVFCWVNRLHAGIHSQ</sequence>
<organism evidence="1 2">
    <name type="scientific">Sulfobacillus thermosulfidooxidans (strain DSM 9293 / VKM B-1269 / AT-1)</name>
    <dbReference type="NCBI Taxonomy" id="929705"/>
    <lineage>
        <taxon>Bacteria</taxon>
        <taxon>Bacillati</taxon>
        <taxon>Bacillota</taxon>
        <taxon>Clostridia</taxon>
        <taxon>Eubacteriales</taxon>
        <taxon>Clostridiales Family XVII. Incertae Sedis</taxon>
        <taxon>Sulfobacillus</taxon>
    </lineage>
</organism>
<dbReference type="STRING" id="28034.BFX07_08165"/>
<reference evidence="2" key="1">
    <citation type="submission" date="2017-04" db="EMBL/GenBank/DDBJ databases">
        <authorList>
            <person name="Varghese N."/>
            <person name="Submissions S."/>
        </authorList>
    </citation>
    <scope>NUCLEOTIDE SEQUENCE [LARGE SCALE GENOMIC DNA]</scope>
    <source>
        <strain evidence="2">DSM 9293</strain>
    </source>
</reference>
<evidence type="ECO:0000313" key="2">
    <source>
        <dbReference type="Proteomes" id="UP000192660"/>
    </source>
</evidence>
<name>A0A1W1W613_SULTA</name>
<dbReference type="Proteomes" id="UP000192660">
    <property type="component" value="Unassembled WGS sequence"/>
</dbReference>